<dbReference type="PANTHER" id="PTHR46991">
    <property type="entry name" value="23.5 KDA HEAT SHOCK PROTEIN, MITOCHONDRIAL"/>
    <property type="match status" value="1"/>
</dbReference>
<dbReference type="Pfam" id="PF00011">
    <property type="entry name" value="HSP20"/>
    <property type="match status" value="1"/>
</dbReference>
<reference evidence="6 7" key="1">
    <citation type="journal article" date="2019" name="G3 (Bethesda)">
        <title>Sequencing of a Wild Apple (Malus baccata) Genome Unravels the Differences Between Cultivated and Wild Apple Species Regarding Disease Resistance and Cold Tolerance.</title>
        <authorList>
            <person name="Chen X."/>
        </authorList>
    </citation>
    <scope>NUCLEOTIDE SEQUENCE [LARGE SCALE GENOMIC DNA]</scope>
    <source>
        <strain evidence="7">cv. Shandingzi</strain>
        <tissue evidence="6">Leaves</tissue>
    </source>
</reference>
<dbReference type="Gene3D" id="2.60.40.790">
    <property type="match status" value="1"/>
</dbReference>
<dbReference type="InterPro" id="IPR008978">
    <property type="entry name" value="HSP20-like_chaperone"/>
</dbReference>
<dbReference type="PROSITE" id="PS01031">
    <property type="entry name" value="SHSP"/>
    <property type="match status" value="1"/>
</dbReference>
<gene>
    <name evidence="6" type="ORF">C1H46_015769</name>
</gene>
<proteinExistence type="inferred from homology"/>
<dbReference type="AlphaFoldDB" id="A0A540MIC8"/>
<comment type="similarity">
    <text evidence="3 4">Belongs to the small heat shock protein (HSP20) family.</text>
</comment>
<comment type="caution">
    <text evidence="6">The sequence shown here is derived from an EMBL/GenBank/DDBJ whole genome shotgun (WGS) entry which is preliminary data.</text>
</comment>
<evidence type="ECO:0000256" key="2">
    <source>
        <dbReference type="ARBA" id="ARBA00023016"/>
    </source>
</evidence>
<organism evidence="6 7">
    <name type="scientific">Malus baccata</name>
    <name type="common">Siberian crab apple</name>
    <name type="synonym">Pyrus baccata</name>
    <dbReference type="NCBI Taxonomy" id="106549"/>
    <lineage>
        <taxon>Eukaryota</taxon>
        <taxon>Viridiplantae</taxon>
        <taxon>Streptophyta</taxon>
        <taxon>Embryophyta</taxon>
        <taxon>Tracheophyta</taxon>
        <taxon>Spermatophyta</taxon>
        <taxon>Magnoliopsida</taxon>
        <taxon>eudicotyledons</taxon>
        <taxon>Gunneridae</taxon>
        <taxon>Pentapetalae</taxon>
        <taxon>rosids</taxon>
        <taxon>fabids</taxon>
        <taxon>Rosales</taxon>
        <taxon>Rosaceae</taxon>
        <taxon>Amygdaloideae</taxon>
        <taxon>Maleae</taxon>
        <taxon>Malus</taxon>
    </lineage>
</organism>
<evidence type="ECO:0000256" key="1">
    <source>
        <dbReference type="ARBA" id="ARBA00022946"/>
    </source>
</evidence>
<evidence type="ECO:0000256" key="3">
    <source>
        <dbReference type="PROSITE-ProRule" id="PRU00285"/>
    </source>
</evidence>
<accession>A0A540MIC8</accession>
<feature type="domain" description="SHSP" evidence="5">
    <location>
        <begin position="109"/>
        <end position="219"/>
    </location>
</feature>
<dbReference type="STRING" id="106549.A0A540MIC8"/>
<keyword evidence="1" id="KW-0809">Transit peptide</keyword>
<dbReference type="EMBL" id="VIEB01000251">
    <property type="protein sequence ID" value="TQD98521.1"/>
    <property type="molecule type" value="Genomic_DNA"/>
</dbReference>
<protein>
    <recommendedName>
        <fullName evidence="5">SHSP domain-containing protein</fullName>
    </recommendedName>
</protein>
<keyword evidence="2" id="KW-0346">Stress response</keyword>
<evidence type="ECO:0000256" key="4">
    <source>
        <dbReference type="RuleBase" id="RU003616"/>
    </source>
</evidence>
<dbReference type="InterPro" id="IPR002068">
    <property type="entry name" value="A-crystallin/Hsp20_dom"/>
</dbReference>
<name>A0A540MIC8_MALBA</name>
<dbReference type="Proteomes" id="UP000315295">
    <property type="component" value="Unassembled WGS sequence"/>
</dbReference>
<sequence>MASSLALRRLVSANRFPKSFAISTIRPLAITRSPASKLFNTNALRTSDDDNNESDLNFDRRSGRHFSRRGDDFFSDVFVPFSPRPNLSHVLNLMDQISENPILSATRGVGEAGLRLGWGARETEDALHLRFDMPGLGKEDVKISVEHNNILSIKGEGGKEDNVGQEEAPPRRYNTGIGLPEKMFKTDSIKAEMKNGVLKVVVPKVKEEERADVFHVKIE</sequence>
<dbReference type="SUPFAM" id="SSF49764">
    <property type="entry name" value="HSP20-like chaperones"/>
    <property type="match status" value="1"/>
</dbReference>
<dbReference type="InterPro" id="IPR044656">
    <property type="entry name" value="HSP14.7/HSP23.5/HSP23.6-like"/>
</dbReference>
<keyword evidence="7" id="KW-1185">Reference proteome</keyword>
<evidence type="ECO:0000259" key="5">
    <source>
        <dbReference type="PROSITE" id="PS01031"/>
    </source>
</evidence>
<evidence type="ECO:0000313" key="7">
    <source>
        <dbReference type="Proteomes" id="UP000315295"/>
    </source>
</evidence>
<dbReference type="PANTHER" id="PTHR46991:SF11">
    <property type="entry name" value="SMALL HEAT SHOCK PROTEIN HSPF"/>
    <property type="match status" value="1"/>
</dbReference>
<evidence type="ECO:0000313" key="6">
    <source>
        <dbReference type="EMBL" id="TQD98521.1"/>
    </source>
</evidence>